<organism evidence="13 14">
    <name type="scientific">Marasmius tenuissimus</name>
    <dbReference type="NCBI Taxonomy" id="585030"/>
    <lineage>
        <taxon>Eukaryota</taxon>
        <taxon>Fungi</taxon>
        <taxon>Dikarya</taxon>
        <taxon>Basidiomycota</taxon>
        <taxon>Agaricomycotina</taxon>
        <taxon>Agaricomycetes</taxon>
        <taxon>Agaricomycetidae</taxon>
        <taxon>Agaricales</taxon>
        <taxon>Marasmiineae</taxon>
        <taxon>Marasmiaceae</taxon>
        <taxon>Marasmius</taxon>
    </lineage>
</organism>
<dbReference type="EMBL" id="JBBXMP010000119">
    <property type="protein sequence ID" value="KAL0061930.1"/>
    <property type="molecule type" value="Genomic_DNA"/>
</dbReference>
<feature type="compositionally biased region" description="Low complexity" evidence="11">
    <location>
        <begin position="36"/>
        <end position="50"/>
    </location>
</feature>
<comment type="caution">
    <text evidence="13">The sequence shown here is derived from an EMBL/GenBank/DDBJ whole genome shotgun (WGS) entry which is preliminary data.</text>
</comment>
<sequence>MLAVHPSIGTSEDEEIFIPPSPEPYEELEETPEPSPTDTTSTTALRSTTPRAKTPTPAHYPQVATYPEMHSKGSTQESCNVYRQWPLRLQHYKRSKQDWCAVPKGSRDRRKTPAKTIALATWNVDFASHYPQERMRGALDELKGEILPIDEETKALEPCIVLLQEVHSKMLEVIRLCPWVRENFYVTPLNNLKWPYPHTYGNVTLVHRSLHVERASLLEYRMSPGSRSAIMIDVKLHSDRVLRIINTHLESMPDNASLRREQLAMCATRFCRGEEIDGAVIAGDLNAIDRDSDEQVEGLGMDDAFQPGRYDRPEEGYTWGYQCYNEQDRRLPKGRLDRILYTPRRGFSVTKPDVVGKGIRDEGGRFISDHFGLAADIHIEDD</sequence>
<evidence type="ECO:0000256" key="6">
    <source>
        <dbReference type="ARBA" id="ARBA00022763"/>
    </source>
</evidence>
<comment type="cofactor">
    <cofactor evidence="1">
        <name>Mn(2+)</name>
        <dbReference type="ChEBI" id="CHEBI:29035"/>
    </cofactor>
</comment>
<proteinExistence type="predicted"/>
<evidence type="ECO:0000313" key="13">
    <source>
        <dbReference type="EMBL" id="KAL0061930.1"/>
    </source>
</evidence>
<protein>
    <recommendedName>
        <fullName evidence="12">Endonuclease/exonuclease/phosphatase domain-containing protein</fullName>
    </recommendedName>
</protein>
<dbReference type="Proteomes" id="UP001437256">
    <property type="component" value="Unassembled WGS sequence"/>
</dbReference>
<dbReference type="Gene3D" id="3.60.10.10">
    <property type="entry name" value="Endonuclease/exonuclease/phosphatase"/>
    <property type="match status" value="1"/>
</dbReference>
<keyword evidence="5" id="KW-0479">Metal-binding</keyword>
<dbReference type="InterPro" id="IPR005135">
    <property type="entry name" value="Endo/exonuclease/phosphatase"/>
</dbReference>
<evidence type="ECO:0000259" key="12">
    <source>
        <dbReference type="Pfam" id="PF03372"/>
    </source>
</evidence>
<accession>A0ABR2ZKU6</accession>
<keyword evidence="6" id="KW-0227">DNA damage</keyword>
<dbReference type="PANTHER" id="PTHR15822:SF4">
    <property type="entry name" value="TYROSYL-DNA PHOSPHODIESTERASE 2"/>
    <property type="match status" value="1"/>
</dbReference>
<dbReference type="PANTHER" id="PTHR15822">
    <property type="entry name" value="TRAF AND TNF RECEPTOR-ASSOCIATED PROTEIN"/>
    <property type="match status" value="1"/>
</dbReference>
<keyword evidence="7" id="KW-0378">Hydrolase</keyword>
<evidence type="ECO:0000256" key="7">
    <source>
        <dbReference type="ARBA" id="ARBA00022801"/>
    </source>
</evidence>
<evidence type="ECO:0000256" key="4">
    <source>
        <dbReference type="ARBA" id="ARBA00022722"/>
    </source>
</evidence>
<feature type="region of interest" description="Disordered" evidence="11">
    <location>
        <begin position="1"/>
        <end position="60"/>
    </location>
</feature>
<evidence type="ECO:0000256" key="9">
    <source>
        <dbReference type="ARBA" id="ARBA00023204"/>
    </source>
</evidence>
<evidence type="ECO:0000256" key="11">
    <source>
        <dbReference type="SAM" id="MobiDB-lite"/>
    </source>
</evidence>
<evidence type="ECO:0000256" key="1">
    <source>
        <dbReference type="ARBA" id="ARBA00001936"/>
    </source>
</evidence>
<comment type="cofactor">
    <cofactor evidence="2">
        <name>Mg(2+)</name>
        <dbReference type="ChEBI" id="CHEBI:18420"/>
    </cofactor>
</comment>
<keyword evidence="4" id="KW-0540">Nuclease</keyword>
<evidence type="ECO:0000256" key="2">
    <source>
        <dbReference type="ARBA" id="ARBA00001946"/>
    </source>
</evidence>
<dbReference type="InterPro" id="IPR036691">
    <property type="entry name" value="Endo/exonu/phosph_ase_sf"/>
</dbReference>
<dbReference type="InterPro" id="IPR051547">
    <property type="entry name" value="TDP2-like"/>
</dbReference>
<evidence type="ECO:0000256" key="3">
    <source>
        <dbReference type="ARBA" id="ARBA00004322"/>
    </source>
</evidence>
<dbReference type="SUPFAM" id="SSF56219">
    <property type="entry name" value="DNase I-like"/>
    <property type="match status" value="1"/>
</dbReference>
<keyword evidence="10" id="KW-0539">Nucleus</keyword>
<reference evidence="13 14" key="1">
    <citation type="submission" date="2024-05" db="EMBL/GenBank/DDBJ databases">
        <title>A draft genome resource for the thread blight pathogen Marasmius tenuissimus strain MS-2.</title>
        <authorList>
            <person name="Yulfo-Soto G.E."/>
            <person name="Baruah I.K."/>
            <person name="Amoako-Attah I."/>
            <person name="Bukari Y."/>
            <person name="Meinhardt L.W."/>
            <person name="Bailey B.A."/>
            <person name="Cohen S.P."/>
        </authorList>
    </citation>
    <scope>NUCLEOTIDE SEQUENCE [LARGE SCALE GENOMIC DNA]</scope>
    <source>
        <strain evidence="13 14">MS-2</strain>
    </source>
</reference>
<keyword evidence="8" id="KW-0460">Magnesium</keyword>
<feature type="domain" description="Endonuclease/exonuclease/phosphatase" evidence="12">
    <location>
        <begin position="120"/>
        <end position="370"/>
    </location>
</feature>
<evidence type="ECO:0000256" key="5">
    <source>
        <dbReference type="ARBA" id="ARBA00022723"/>
    </source>
</evidence>
<gene>
    <name evidence="13" type="ORF">AAF712_011214</name>
</gene>
<evidence type="ECO:0000313" key="14">
    <source>
        <dbReference type="Proteomes" id="UP001437256"/>
    </source>
</evidence>
<evidence type="ECO:0000256" key="8">
    <source>
        <dbReference type="ARBA" id="ARBA00022842"/>
    </source>
</evidence>
<name>A0ABR2ZKU6_9AGAR</name>
<dbReference type="CDD" id="cd09080">
    <property type="entry name" value="TDP2"/>
    <property type="match status" value="1"/>
</dbReference>
<keyword evidence="9" id="KW-0234">DNA repair</keyword>
<keyword evidence="14" id="KW-1185">Reference proteome</keyword>
<evidence type="ECO:0000256" key="10">
    <source>
        <dbReference type="ARBA" id="ARBA00023242"/>
    </source>
</evidence>
<comment type="subcellular location">
    <subcellularLocation>
        <location evidence="3">Nucleus</location>
        <location evidence="3">PML body</location>
    </subcellularLocation>
</comment>
<dbReference type="Pfam" id="PF03372">
    <property type="entry name" value="Exo_endo_phos"/>
    <property type="match status" value="1"/>
</dbReference>